<dbReference type="InterPro" id="IPR002912">
    <property type="entry name" value="ACT_dom"/>
</dbReference>
<dbReference type="PROSITE" id="PS00670">
    <property type="entry name" value="D_2_HYDROXYACID_DH_2"/>
    <property type="match status" value="1"/>
</dbReference>
<dbReference type="CDD" id="cd12173">
    <property type="entry name" value="PGDH_4"/>
    <property type="match status" value="1"/>
</dbReference>
<dbReference type="GO" id="GO:0004617">
    <property type="term" value="F:phosphoglycerate dehydrogenase activity"/>
    <property type="evidence" value="ECO:0007669"/>
    <property type="project" value="UniProtKB-UniRule"/>
</dbReference>
<evidence type="ECO:0000313" key="13">
    <source>
        <dbReference type="EMBL" id="AAP58615.1"/>
    </source>
</evidence>
<dbReference type="Pfam" id="PF00389">
    <property type="entry name" value="2-Hacid_dh"/>
    <property type="match status" value="1"/>
</dbReference>
<dbReference type="SUPFAM" id="SSF51735">
    <property type="entry name" value="NAD(P)-binding Rossmann-fold domains"/>
    <property type="match status" value="1"/>
</dbReference>
<dbReference type="PANTHER" id="PTHR42789">
    <property type="entry name" value="D-ISOMER SPECIFIC 2-HYDROXYACID DEHYDROGENASE FAMILY PROTEIN (AFU_ORTHOLOGUE AFUA_6G10090)"/>
    <property type="match status" value="1"/>
</dbReference>
<dbReference type="InterPro" id="IPR050857">
    <property type="entry name" value="D-2-hydroxyacid_DH"/>
</dbReference>
<comment type="pathway">
    <text evidence="2 11">Amino-acid biosynthesis; L-serine biosynthesis; L-serine from 3-phospho-D-glycerate: step 1/3.</text>
</comment>
<reference evidence="13" key="1">
    <citation type="journal article" date="2003" name="Mol. Microbiol.">
        <title>Acidobacteria form a coherent but highly diverse group within the bacterial domain: evidence from environmental genomics.</title>
        <authorList>
            <person name="Quaiser A."/>
            <person name="Ochsenreiter T."/>
            <person name="Lanz C."/>
            <person name="Schuster S.C."/>
            <person name="Treusch A.H."/>
            <person name="Eck J."/>
            <person name="Schleper C."/>
        </authorList>
    </citation>
    <scope>NUCLEOTIDE SEQUENCE</scope>
</reference>
<evidence type="ECO:0000256" key="5">
    <source>
        <dbReference type="ARBA" id="ARBA00022605"/>
    </source>
</evidence>
<dbReference type="PROSITE" id="PS00065">
    <property type="entry name" value="D_2_HYDROXYACID_DH_1"/>
    <property type="match status" value="1"/>
</dbReference>
<accession>Q7X2U9</accession>
<dbReference type="Gene3D" id="3.30.70.260">
    <property type="match status" value="1"/>
</dbReference>
<dbReference type="Gene3D" id="3.40.50.720">
    <property type="entry name" value="NAD(P)-binding Rossmann-like Domain"/>
    <property type="match status" value="2"/>
</dbReference>
<dbReference type="InterPro" id="IPR006139">
    <property type="entry name" value="D-isomer_2_OHA_DH_cat_dom"/>
</dbReference>
<dbReference type="Pfam" id="PF02826">
    <property type="entry name" value="2-Hacid_dh_C"/>
    <property type="match status" value="1"/>
</dbReference>
<dbReference type="EC" id="1.1.1.95" evidence="11"/>
<evidence type="ECO:0000256" key="7">
    <source>
        <dbReference type="ARBA" id="ARBA00023027"/>
    </source>
</evidence>
<comment type="similarity">
    <text evidence="3 11">Belongs to the D-isomer specific 2-hydroxyacid dehydrogenase family.</text>
</comment>
<comment type="catalytic activity">
    <reaction evidence="10 11">
        <text>(2R)-3-phosphoglycerate + NAD(+) = 3-phosphooxypyruvate + NADH + H(+)</text>
        <dbReference type="Rhea" id="RHEA:12641"/>
        <dbReference type="ChEBI" id="CHEBI:15378"/>
        <dbReference type="ChEBI" id="CHEBI:18110"/>
        <dbReference type="ChEBI" id="CHEBI:57540"/>
        <dbReference type="ChEBI" id="CHEBI:57945"/>
        <dbReference type="ChEBI" id="CHEBI:58272"/>
        <dbReference type="EC" id="1.1.1.95"/>
    </reaction>
</comment>
<dbReference type="EMBL" id="AH012920">
    <property type="protein sequence ID" value="AAP58615.1"/>
    <property type="molecule type" value="Genomic_DNA"/>
</dbReference>
<evidence type="ECO:0000256" key="4">
    <source>
        <dbReference type="ARBA" id="ARBA00021582"/>
    </source>
</evidence>
<comment type="catalytic activity">
    <reaction evidence="9">
        <text>(R)-2-hydroxyglutarate + NAD(+) = 2-oxoglutarate + NADH + H(+)</text>
        <dbReference type="Rhea" id="RHEA:49612"/>
        <dbReference type="ChEBI" id="CHEBI:15378"/>
        <dbReference type="ChEBI" id="CHEBI:15801"/>
        <dbReference type="ChEBI" id="CHEBI:16810"/>
        <dbReference type="ChEBI" id="CHEBI:57540"/>
        <dbReference type="ChEBI" id="CHEBI:57945"/>
        <dbReference type="EC" id="1.1.1.399"/>
    </reaction>
</comment>
<dbReference type="GO" id="GO:0006564">
    <property type="term" value="P:L-serine biosynthetic process"/>
    <property type="evidence" value="ECO:0007669"/>
    <property type="project" value="UniProtKB-UniRule"/>
</dbReference>
<keyword evidence="8 11" id="KW-0718">Serine biosynthesis</keyword>
<evidence type="ECO:0000259" key="12">
    <source>
        <dbReference type="PROSITE" id="PS51671"/>
    </source>
</evidence>
<dbReference type="SUPFAM" id="SSF143548">
    <property type="entry name" value="Serine metabolism enzymes domain"/>
    <property type="match status" value="1"/>
</dbReference>
<dbReference type="InterPro" id="IPR036291">
    <property type="entry name" value="NAD(P)-bd_dom_sf"/>
</dbReference>
<evidence type="ECO:0000256" key="1">
    <source>
        <dbReference type="ARBA" id="ARBA00003800"/>
    </source>
</evidence>
<dbReference type="FunFam" id="3.30.70.260:FF:000008">
    <property type="entry name" value="D-3-phosphoglycerate dehydrogenase, chloroplastic"/>
    <property type="match status" value="1"/>
</dbReference>
<organism evidence="13">
    <name type="scientific">uncultured Acidobacteriota bacterium</name>
    <dbReference type="NCBI Taxonomy" id="171953"/>
    <lineage>
        <taxon>Bacteria</taxon>
        <taxon>Pseudomonadati</taxon>
        <taxon>Acidobacteriota</taxon>
        <taxon>environmental samples</taxon>
    </lineage>
</organism>
<dbReference type="InterPro" id="IPR029753">
    <property type="entry name" value="D-isomer_DH_CS"/>
</dbReference>
<dbReference type="UniPathway" id="UPA00135">
    <property type="reaction ID" value="UER00196"/>
</dbReference>
<sequence>MSDIDQTVNIPPLYCQHSTNSRRKVFMSATPTRIFVADDISDSGLQPLRAAGFVVEKRTGLKGPELLEALSGCAGLVVRSETKVTADLLDGAPALRVVGRAGVGVDNIDVPAATERGIVVMNAPDGNTITTAEHTIALLIALARRIPQANSSLKSGRWERKTFIGVELQGKTLGVVGLGRIGRTVAARARAFGMKIVAFDPFIAPEQARDAEIELAPLDELFSSADFITVHTPLTAETRGVIGREAFAKMKPGARIINCARGGLVDEGALYDAIKSGTVAGAALDVFVEEPPAKDHPLLLLDEVIATPHLGASTAEAQEGVAFTVAEQMRDYLLTGALRGAVNVPSLGTKELAVLRPYIELAEKLGHFQAQLVDSAVREVKLEFAGEIVELNAAPVTRSFLAGLLRDVSARVNAINAFLIAEERGINVTTSYFRAGADSASSIRTQVVAAGGEQAVAGTIFGFGEQAREGRITEIDGFHIEALPHGHMLVMRNRDVPGVIGRVGTILGERGVNISHFHLGRRERGGEAMAVIEVDAAADAETLDALRSLQDILSVCVIELV</sequence>
<dbReference type="CDD" id="cd04902">
    <property type="entry name" value="ACT_3PGDH-xct"/>
    <property type="match status" value="1"/>
</dbReference>
<dbReference type="SUPFAM" id="SSF55021">
    <property type="entry name" value="ACT-like"/>
    <property type="match status" value="1"/>
</dbReference>
<evidence type="ECO:0000256" key="8">
    <source>
        <dbReference type="ARBA" id="ARBA00023299"/>
    </source>
</evidence>
<dbReference type="PROSITE" id="PS00671">
    <property type="entry name" value="D_2_HYDROXYACID_DH_3"/>
    <property type="match status" value="1"/>
</dbReference>
<dbReference type="Gene3D" id="3.30.1330.90">
    <property type="entry name" value="D-3-phosphoglycerate dehydrogenase, domain 3"/>
    <property type="match status" value="1"/>
</dbReference>
<dbReference type="InterPro" id="IPR045626">
    <property type="entry name" value="PGDH_ASB_dom"/>
</dbReference>
<proteinExistence type="inferred from homology"/>
<keyword evidence="6 11" id="KW-0560">Oxidoreductase</keyword>
<dbReference type="PANTHER" id="PTHR42789:SF1">
    <property type="entry name" value="D-ISOMER SPECIFIC 2-HYDROXYACID DEHYDROGENASE FAMILY PROTEIN (AFU_ORTHOLOGUE AFUA_6G10090)"/>
    <property type="match status" value="1"/>
</dbReference>
<feature type="domain" description="ACT" evidence="12">
    <location>
        <begin position="488"/>
        <end position="561"/>
    </location>
</feature>
<dbReference type="PROSITE" id="PS51671">
    <property type="entry name" value="ACT"/>
    <property type="match status" value="1"/>
</dbReference>
<dbReference type="SUPFAM" id="SSF52283">
    <property type="entry name" value="Formate/glycerate dehydrogenase catalytic domain-like"/>
    <property type="match status" value="1"/>
</dbReference>
<evidence type="ECO:0000256" key="11">
    <source>
        <dbReference type="RuleBase" id="RU363003"/>
    </source>
</evidence>
<dbReference type="InterPro" id="IPR006236">
    <property type="entry name" value="PGDH"/>
</dbReference>
<dbReference type="Pfam" id="PF19304">
    <property type="entry name" value="PGDH_inter"/>
    <property type="match status" value="1"/>
</dbReference>
<keyword evidence="7 11" id="KW-0520">NAD</keyword>
<keyword evidence="5 11" id="KW-0028">Amino-acid biosynthesis</keyword>
<dbReference type="Pfam" id="PF01842">
    <property type="entry name" value="ACT"/>
    <property type="match status" value="1"/>
</dbReference>
<dbReference type="InterPro" id="IPR029009">
    <property type="entry name" value="ASB_dom_sf"/>
</dbReference>
<evidence type="ECO:0000256" key="3">
    <source>
        <dbReference type="ARBA" id="ARBA00005854"/>
    </source>
</evidence>
<dbReference type="GO" id="GO:0051287">
    <property type="term" value="F:NAD binding"/>
    <property type="evidence" value="ECO:0007669"/>
    <property type="project" value="UniProtKB-UniRule"/>
</dbReference>
<evidence type="ECO:0000256" key="2">
    <source>
        <dbReference type="ARBA" id="ARBA00005216"/>
    </source>
</evidence>
<dbReference type="InterPro" id="IPR006140">
    <property type="entry name" value="D-isomer_DH_NAD-bd"/>
</dbReference>
<dbReference type="InterPro" id="IPR045865">
    <property type="entry name" value="ACT-like_dom_sf"/>
</dbReference>
<evidence type="ECO:0000256" key="9">
    <source>
        <dbReference type="ARBA" id="ARBA00048126"/>
    </source>
</evidence>
<evidence type="ECO:0000256" key="10">
    <source>
        <dbReference type="ARBA" id="ARBA00048731"/>
    </source>
</evidence>
<name>Q7X2U9_9BACT</name>
<comment type="function">
    <text evidence="1">Catalyzes the reversible oxidation of 3-phospho-D-glycerate to 3-phosphonooxypyruvate, the first step of the phosphorylated L-serine biosynthesis pathway. Also catalyzes the reversible oxidation of 2-hydroxyglutarate to 2-oxoglutarate.</text>
</comment>
<dbReference type="AlphaFoldDB" id="Q7X2U9"/>
<dbReference type="InterPro" id="IPR029752">
    <property type="entry name" value="D-isomer_DH_CS1"/>
</dbReference>
<dbReference type="NCBIfam" id="TIGR01327">
    <property type="entry name" value="PGDH"/>
    <property type="match status" value="1"/>
</dbReference>
<protein>
    <recommendedName>
        <fullName evidence="4 11">D-3-phosphoglycerate dehydrogenase</fullName>
        <ecNumber evidence="11">1.1.1.95</ecNumber>
    </recommendedName>
</protein>
<evidence type="ECO:0000256" key="6">
    <source>
        <dbReference type="ARBA" id="ARBA00023002"/>
    </source>
</evidence>
<dbReference type="FunFam" id="3.40.50.720:FF:000021">
    <property type="entry name" value="D-3-phosphoglycerate dehydrogenase"/>
    <property type="match status" value="1"/>
</dbReference>